<name>A0ABR3MHV8_9TELE</name>
<accession>A0ABR3MHV8</accession>
<gene>
    <name evidence="1" type="ORF">QQF64_006271</name>
</gene>
<dbReference type="EMBL" id="JAYMGO010000013">
    <property type="protein sequence ID" value="KAL1263532.1"/>
    <property type="molecule type" value="Genomic_DNA"/>
</dbReference>
<comment type="caution">
    <text evidence="1">The sequence shown here is derived from an EMBL/GenBank/DDBJ whole genome shotgun (WGS) entry which is preliminary data.</text>
</comment>
<organism evidence="1 2">
    <name type="scientific">Cirrhinus molitorella</name>
    <name type="common">mud carp</name>
    <dbReference type="NCBI Taxonomy" id="172907"/>
    <lineage>
        <taxon>Eukaryota</taxon>
        <taxon>Metazoa</taxon>
        <taxon>Chordata</taxon>
        <taxon>Craniata</taxon>
        <taxon>Vertebrata</taxon>
        <taxon>Euteleostomi</taxon>
        <taxon>Actinopterygii</taxon>
        <taxon>Neopterygii</taxon>
        <taxon>Teleostei</taxon>
        <taxon>Ostariophysi</taxon>
        <taxon>Cypriniformes</taxon>
        <taxon>Cyprinidae</taxon>
        <taxon>Labeoninae</taxon>
        <taxon>Labeonini</taxon>
        <taxon>Cirrhinus</taxon>
    </lineage>
</organism>
<evidence type="ECO:0000313" key="2">
    <source>
        <dbReference type="Proteomes" id="UP001558613"/>
    </source>
</evidence>
<proteinExistence type="predicted"/>
<dbReference type="PANTHER" id="PTHR31025:SF27">
    <property type="entry name" value="SI:CH211-193K19.2-RELATED"/>
    <property type="match status" value="1"/>
</dbReference>
<protein>
    <submittedName>
        <fullName evidence="1">Uncharacterized protein</fullName>
    </submittedName>
</protein>
<dbReference type="Proteomes" id="UP001558613">
    <property type="component" value="Unassembled WGS sequence"/>
</dbReference>
<evidence type="ECO:0000313" key="1">
    <source>
        <dbReference type="EMBL" id="KAL1263532.1"/>
    </source>
</evidence>
<sequence>MKFDLCGYRSWLFGGGATEQIGRQKARSTNVEERKMNDTISTRRACILRALSVHLSEDCENLMKEYADTDFDHSKRDMANTATEIYIIRPEDVEAFHPPSDFGLIVEGVNVLQNLGHRVTKACALLLGVIYSLNLSYPSDLKNTFAFFQKVLLGLDAQKLSHKIQVLKNLPFLTRLFYCL</sequence>
<keyword evidence="2" id="KW-1185">Reference proteome</keyword>
<reference evidence="1 2" key="1">
    <citation type="submission" date="2023-09" db="EMBL/GenBank/DDBJ databases">
        <authorList>
            <person name="Wang M."/>
        </authorList>
    </citation>
    <scope>NUCLEOTIDE SEQUENCE [LARGE SCALE GENOMIC DNA]</scope>
    <source>
        <strain evidence="1">GT-2023</strain>
        <tissue evidence="1">Liver</tissue>
    </source>
</reference>
<dbReference type="PANTHER" id="PTHR31025">
    <property type="entry name" value="SI:CH211-196P9.1-RELATED"/>
    <property type="match status" value="1"/>
</dbReference>